<dbReference type="HOGENOM" id="CLU_2279340_0_0_1"/>
<name>A0A0D0BG86_9AGAM</name>
<dbReference type="Proteomes" id="UP000054485">
    <property type="component" value="Unassembled WGS sequence"/>
</dbReference>
<dbReference type="AlphaFoldDB" id="A0A0D0BG86"/>
<dbReference type="InParanoid" id="A0A0D0BG86"/>
<protein>
    <submittedName>
        <fullName evidence="1">Unplaced genomic scaffold CY34scaffold_47, whole genome shotgun sequence</fullName>
    </submittedName>
</protein>
<organism evidence="1 2">
    <name type="scientific">Suillus luteus UH-Slu-Lm8-n1</name>
    <dbReference type="NCBI Taxonomy" id="930992"/>
    <lineage>
        <taxon>Eukaryota</taxon>
        <taxon>Fungi</taxon>
        <taxon>Dikarya</taxon>
        <taxon>Basidiomycota</taxon>
        <taxon>Agaricomycotina</taxon>
        <taxon>Agaricomycetes</taxon>
        <taxon>Agaricomycetidae</taxon>
        <taxon>Boletales</taxon>
        <taxon>Suillineae</taxon>
        <taxon>Suillaceae</taxon>
        <taxon>Suillus</taxon>
    </lineage>
</organism>
<gene>
    <name evidence="1" type="ORF">CY34DRAFT_563851</name>
</gene>
<sequence>MPLCEIKLNCTGDSIKTSSKSYPYREIAYVDFQCSQGGIPALPNKQLPAGKRVDLKSKEMLFVSKLLEALSGFSAACSTPWGITILMQMEERAHTLCGTTDA</sequence>
<accession>A0A0D0BG86</accession>
<dbReference type="EMBL" id="KN835178">
    <property type="protein sequence ID" value="KIK45107.1"/>
    <property type="molecule type" value="Genomic_DNA"/>
</dbReference>
<reference evidence="1 2" key="1">
    <citation type="submission" date="2014-04" db="EMBL/GenBank/DDBJ databases">
        <authorList>
            <consortium name="DOE Joint Genome Institute"/>
            <person name="Kuo A."/>
            <person name="Ruytinx J."/>
            <person name="Rineau F."/>
            <person name="Colpaert J."/>
            <person name="Kohler A."/>
            <person name="Nagy L.G."/>
            <person name="Floudas D."/>
            <person name="Copeland A."/>
            <person name="Barry K.W."/>
            <person name="Cichocki N."/>
            <person name="Veneault-Fourrey C."/>
            <person name="LaButti K."/>
            <person name="Lindquist E.A."/>
            <person name="Lipzen A."/>
            <person name="Lundell T."/>
            <person name="Morin E."/>
            <person name="Murat C."/>
            <person name="Sun H."/>
            <person name="Tunlid A."/>
            <person name="Henrissat B."/>
            <person name="Grigoriev I.V."/>
            <person name="Hibbett D.S."/>
            <person name="Martin F."/>
            <person name="Nordberg H.P."/>
            <person name="Cantor M.N."/>
            <person name="Hua S.X."/>
        </authorList>
    </citation>
    <scope>NUCLEOTIDE SEQUENCE [LARGE SCALE GENOMIC DNA]</scope>
    <source>
        <strain evidence="1 2">UH-Slu-Lm8-n1</strain>
    </source>
</reference>
<evidence type="ECO:0000313" key="1">
    <source>
        <dbReference type="EMBL" id="KIK45107.1"/>
    </source>
</evidence>
<proteinExistence type="predicted"/>
<keyword evidence="2" id="KW-1185">Reference proteome</keyword>
<reference evidence="2" key="2">
    <citation type="submission" date="2015-01" db="EMBL/GenBank/DDBJ databases">
        <title>Evolutionary Origins and Diversification of the Mycorrhizal Mutualists.</title>
        <authorList>
            <consortium name="DOE Joint Genome Institute"/>
            <consortium name="Mycorrhizal Genomics Consortium"/>
            <person name="Kohler A."/>
            <person name="Kuo A."/>
            <person name="Nagy L.G."/>
            <person name="Floudas D."/>
            <person name="Copeland A."/>
            <person name="Barry K.W."/>
            <person name="Cichocki N."/>
            <person name="Veneault-Fourrey C."/>
            <person name="LaButti K."/>
            <person name="Lindquist E.A."/>
            <person name="Lipzen A."/>
            <person name="Lundell T."/>
            <person name="Morin E."/>
            <person name="Murat C."/>
            <person name="Riley R."/>
            <person name="Ohm R."/>
            <person name="Sun H."/>
            <person name="Tunlid A."/>
            <person name="Henrissat B."/>
            <person name="Grigoriev I.V."/>
            <person name="Hibbett D.S."/>
            <person name="Martin F."/>
        </authorList>
    </citation>
    <scope>NUCLEOTIDE SEQUENCE [LARGE SCALE GENOMIC DNA]</scope>
    <source>
        <strain evidence="2">UH-Slu-Lm8-n1</strain>
    </source>
</reference>
<evidence type="ECO:0000313" key="2">
    <source>
        <dbReference type="Proteomes" id="UP000054485"/>
    </source>
</evidence>